<keyword evidence="3" id="KW-0479">Metal-binding</keyword>
<evidence type="ECO:0000256" key="10">
    <source>
        <dbReference type="ARBA" id="ARBA00048304"/>
    </source>
</evidence>
<feature type="domain" description="Cyclic GMP-AMP synthase DncV-like nucleotidyltransferase" evidence="11">
    <location>
        <begin position="53"/>
        <end position="140"/>
    </location>
</feature>
<sequence>MKHHSNNEKNKLLEKLVEVLDLPDTAYERAAARYGDLGEWLGRADSAVVKFEPHVYPQGSFRLGTAIRPLDESEEYDLDLACKLSQGATKTSHTQEQIKSLVGHEIGRYRDARGIKSQQEEKHRCWRLDYRDSPSFHMDIVPCVPAAEEEQRAAFTKMARYEGAGISQIASEHTVCITDNRLPNYRVISDDWLSSNPEGYAQWFEDRMTEKRAIALAEKAQIDDLPAYKRKTPLQRVVQILKRHRDQMFKNDEDSKPISVIITTLAARSYQGETTLESALEGVLLRMGDHVNASAPRVANPVNPSEDFADRWSMPQYGHLHLEENFWSWLAQAQTDFELLNDPKSVAFVSEQIQTKLGTTIPLAAIAGIIDEPAKAETIPSQVHVVTSENPKPWRSSSTK</sequence>
<keyword evidence="7" id="KW-0546">Nucleotide metabolism</keyword>
<name>A0ABT4VV49_9HYPH</name>
<protein>
    <recommendedName>
        <fullName evidence="9">Cyclic GMP-AMP synthase</fullName>
    </recommendedName>
</protein>
<keyword evidence="8" id="KW-0051">Antiviral defense</keyword>
<evidence type="ECO:0000256" key="2">
    <source>
        <dbReference type="ARBA" id="ARBA00022695"/>
    </source>
</evidence>
<dbReference type="InterPro" id="IPR048445">
    <property type="entry name" value="DncV-like_NTFase"/>
</dbReference>
<evidence type="ECO:0000256" key="9">
    <source>
        <dbReference type="ARBA" id="ARBA00044145"/>
    </source>
</evidence>
<keyword evidence="2" id="KW-0548">Nucleotidyltransferase</keyword>
<evidence type="ECO:0000256" key="3">
    <source>
        <dbReference type="ARBA" id="ARBA00022723"/>
    </source>
</evidence>
<keyword evidence="6" id="KW-0460">Magnesium</keyword>
<proteinExistence type="predicted"/>
<evidence type="ECO:0000256" key="8">
    <source>
        <dbReference type="ARBA" id="ARBA00023118"/>
    </source>
</evidence>
<keyword evidence="1" id="KW-0808">Transferase</keyword>
<keyword evidence="5" id="KW-0067">ATP-binding</keyword>
<comment type="catalytic activity">
    <reaction evidence="10">
        <text>GTP + ATP = 3',3'-cGAMP + 2 diphosphate</text>
        <dbReference type="Rhea" id="RHEA:35647"/>
        <dbReference type="ChEBI" id="CHEBI:30616"/>
        <dbReference type="ChEBI" id="CHEBI:33019"/>
        <dbReference type="ChEBI" id="CHEBI:37565"/>
        <dbReference type="ChEBI" id="CHEBI:71501"/>
    </reaction>
    <physiologicalReaction direction="left-to-right" evidence="10">
        <dbReference type="Rhea" id="RHEA:35648"/>
    </physiologicalReaction>
</comment>
<accession>A0ABT4VV49</accession>
<keyword evidence="4" id="KW-0547">Nucleotide-binding</keyword>
<evidence type="ECO:0000313" key="13">
    <source>
        <dbReference type="Proteomes" id="UP001148313"/>
    </source>
</evidence>
<dbReference type="Proteomes" id="UP001148313">
    <property type="component" value="Unassembled WGS sequence"/>
</dbReference>
<dbReference type="InterPro" id="IPR006116">
    <property type="entry name" value="NT_2-5OAS_ClassI-CCAase"/>
</dbReference>
<organism evidence="12 13">
    <name type="scientific">Hoeflea poritis</name>
    <dbReference type="NCBI Taxonomy" id="2993659"/>
    <lineage>
        <taxon>Bacteria</taxon>
        <taxon>Pseudomonadati</taxon>
        <taxon>Pseudomonadota</taxon>
        <taxon>Alphaproteobacteria</taxon>
        <taxon>Hyphomicrobiales</taxon>
        <taxon>Rhizobiaceae</taxon>
        <taxon>Hoeflea</taxon>
    </lineage>
</organism>
<evidence type="ECO:0000256" key="4">
    <source>
        <dbReference type="ARBA" id="ARBA00022741"/>
    </source>
</evidence>
<evidence type="ECO:0000313" key="12">
    <source>
        <dbReference type="EMBL" id="MDA4848598.1"/>
    </source>
</evidence>
<comment type="caution">
    <text evidence="12">The sequence shown here is derived from an EMBL/GenBank/DDBJ whole genome shotgun (WGS) entry which is preliminary data.</text>
</comment>
<evidence type="ECO:0000256" key="7">
    <source>
        <dbReference type="ARBA" id="ARBA00023080"/>
    </source>
</evidence>
<evidence type="ECO:0000256" key="5">
    <source>
        <dbReference type="ARBA" id="ARBA00022840"/>
    </source>
</evidence>
<dbReference type="RefSeq" id="WP_271092466.1">
    <property type="nucleotide sequence ID" value="NZ_JAPJZH010000025.1"/>
</dbReference>
<dbReference type="Pfam" id="PF21654">
    <property type="entry name" value="DncV-like_NTFase"/>
    <property type="match status" value="1"/>
</dbReference>
<dbReference type="CDD" id="cd05400">
    <property type="entry name" value="NT_2-5OAS_ClassI-CCAase"/>
    <property type="match status" value="1"/>
</dbReference>
<keyword evidence="13" id="KW-1185">Reference proteome</keyword>
<evidence type="ECO:0000256" key="6">
    <source>
        <dbReference type="ARBA" id="ARBA00022842"/>
    </source>
</evidence>
<evidence type="ECO:0000256" key="1">
    <source>
        <dbReference type="ARBA" id="ARBA00022679"/>
    </source>
</evidence>
<evidence type="ECO:0000259" key="11">
    <source>
        <dbReference type="Pfam" id="PF21654"/>
    </source>
</evidence>
<reference evidence="12" key="1">
    <citation type="submission" date="2022-11" db="EMBL/GenBank/DDBJ databases">
        <title>Hoeflea poritis sp. nov., isolated from scleractinian coral Porites lutea.</title>
        <authorList>
            <person name="Zhang G."/>
            <person name="Wei Q."/>
            <person name="Cai L."/>
        </authorList>
    </citation>
    <scope>NUCLEOTIDE SEQUENCE</scope>
    <source>
        <strain evidence="12">E7-10</strain>
    </source>
</reference>
<gene>
    <name evidence="12" type="ORF">OOZ53_24795</name>
</gene>
<dbReference type="EMBL" id="JAPJZH010000025">
    <property type="protein sequence ID" value="MDA4848598.1"/>
    <property type="molecule type" value="Genomic_DNA"/>
</dbReference>